<dbReference type="RefSeq" id="WP_200127454.1">
    <property type="nucleotide sequence ID" value="NZ_CP054705.1"/>
</dbReference>
<evidence type="ECO:0000313" key="5">
    <source>
        <dbReference type="EMBL" id="QQK74962.1"/>
    </source>
</evidence>
<dbReference type="GO" id="GO:0003735">
    <property type="term" value="F:structural constituent of ribosome"/>
    <property type="evidence" value="ECO:0007669"/>
    <property type="project" value="InterPro"/>
</dbReference>
<dbReference type="GO" id="GO:0005840">
    <property type="term" value="C:ribosome"/>
    <property type="evidence" value="ECO:0007669"/>
    <property type="project" value="UniProtKB-KW"/>
</dbReference>
<dbReference type="AlphaFoldDB" id="A0A7T6Z154"/>
<feature type="region of interest" description="Disordered" evidence="4">
    <location>
        <begin position="90"/>
        <end position="111"/>
    </location>
</feature>
<name>A0A7T6Z154_9BACI</name>
<proteinExistence type="predicted"/>
<dbReference type="Proteomes" id="UP000595823">
    <property type="component" value="Chromosome"/>
</dbReference>
<dbReference type="GO" id="GO:0006412">
    <property type="term" value="P:translation"/>
    <property type="evidence" value="ECO:0007669"/>
    <property type="project" value="InterPro"/>
</dbReference>
<dbReference type="KEGG" id="scia:HUG15_04660"/>
<reference evidence="5 6" key="1">
    <citation type="submission" date="2020-06" db="EMBL/GenBank/DDBJ databases">
        <title>Genomic analysis of Salicibibacter sp. NKC5-3.</title>
        <authorList>
            <person name="Oh Y.J."/>
        </authorList>
    </citation>
    <scope>NUCLEOTIDE SEQUENCE [LARGE SCALE GENOMIC DNA]</scope>
    <source>
        <strain evidence="5 6">NKC5-3</strain>
    </source>
</reference>
<keyword evidence="2" id="KW-0687">Ribonucleoprotein</keyword>
<keyword evidence="1" id="KW-0689">Ribosomal protein</keyword>
<evidence type="ECO:0000313" key="6">
    <source>
        <dbReference type="Proteomes" id="UP000595823"/>
    </source>
</evidence>
<dbReference type="SUPFAM" id="SSF48300">
    <property type="entry name" value="Ribosomal protein L7/12, oligomerisation (N-terminal) domain"/>
    <property type="match status" value="1"/>
</dbReference>
<feature type="compositionally biased region" description="Basic and acidic residues" evidence="4">
    <location>
        <begin position="90"/>
        <end position="101"/>
    </location>
</feature>
<protein>
    <recommendedName>
        <fullName evidence="3">50S ribosomal protein L7/L12</fullName>
    </recommendedName>
</protein>
<sequence length="111" mass="12635">MSFMTKDQLYQKLEDKQILEISDLVALIESEFNVSVKIEDGDQSGFNPSELAKDPNVIRQMEGSHEDINAGRTYTGEEGLEILEQAIRKHERESTRIESDGHIQPLMSLLE</sequence>
<dbReference type="GO" id="GO:1990904">
    <property type="term" value="C:ribonucleoprotein complex"/>
    <property type="evidence" value="ECO:0007669"/>
    <property type="project" value="UniProtKB-KW"/>
</dbReference>
<accession>A0A7T6Z154</accession>
<evidence type="ECO:0000256" key="3">
    <source>
        <dbReference type="ARBA" id="ARBA00035412"/>
    </source>
</evidence>
<evidence type="ECO:0000256" key="4">
    <source>
        <dbReference type="SAM" id="MobiDB-lite"/>
    </source>
</evidence>
<gene>
    <name evidence="5" type="ORF">HUG15_04660</name>
</gene>
<dbReference type="InterPro" id="IPR036235">
    <property type="entry name" value="Ribosomal_bL12_oligo_N_sf"/>
</dbReference>
<keyword evidence="6" id="KW-1185">Reference proteome</keyword>
<evidence type="ECO:0000256" key="1">
    <source>
        <dbReference type="ARBA" id="ARBA00022980"/>
    </source>
</evidence>
<dbReference type="EMBL" id="CP054705">
    <property type="protein sequence ID" value="QQK74962.1"/>
    <property type="molecule type" value="Genomic_DNA"/>
</dbReference>
<evidence type="ECO:0000256" key="2">
    <source>
        <dbReference type="ARBA" id="ARBA00023274"/>
    </source>
</evidence>
<organism evidence="5 6">
    <name type="scientific">Salicibibacter cibarius</name>
    <dbReference type="NCBI Taxonomy" id="2743000"/>
    <lineage>
        <taxon>Bacteria</taxon>
        <taxon>Bacillati</taxon>
        <taxon>Bacillota</taxon>
        <taxon>Bacilli</taxon>
        <taxon>Bacillales</taxon>
        <taxon>Bacillaceae</taxon>
        <taxon>Salicibibacter</taxon>
    </lineage>
</organism>